<dbReference type="AlphaFoldDB" id="A3A8Z9"/>
<protein>
    <submittedName>
        <fullName evidence="1">Uncharacterized protein</fullName>
    </submittedName>
</protein>
<gene>
    <name evidence="1" type="ORF">OsJ_07498</name>
</gene>
<evidence type="ECO:0000313" key="1">
    <source>
        <dbReference type="EMBL" id="EAZ23788.1"/>
    </source>
</evidence>
<dbReference type="PANTHER" id="PTHR33116:SF87">
    <property type="entry name" value="OS01G0158850 PROTEIN"/>
    <property type="match status" value="1"/>
</dbReference>
<dbReference type="EMBL" id="CM000139">
    <property type="protein sequence ID" value="EAZ23788.1"/>
    <property type="molecule type" value="Genomic_DNA"/>
</dbReference>
<reference evidence="1" key="1">
    <citation type="journal article" date="2005" name="PLoS Biol.">
        <title>The genomes of Oryza sativa: a history of duplications.</title>
        <authorList>
            <person name="Yu J."/>
            <person name="Wang J."/>
            <person name="Lin W."/>
            <person name="Li S."/>
            <person name="Li H."/>
            <person name="Zhou J."/>
            <person name="Ni P."/>
            <person name="Dong W."/>
            <person name="Hu S."/>
            <person name="Zeng C."/>
            <person name="Zhang J."/>
            <person name="Zhang Y."/>
            <person name="Li R."/>
            <person name="Xu Z."/>
            <person name="Li S."/>
            <person name="Li X."/>
            <person name="Zheng H."/>
            <person name="Cong L."/>
            <person name="Lin L."/>
            <person name="Yin J."/>
            <person name="Geng J."/>
            <person name="Li G."/>
            <person name="Shi J."/>
            <person name="Liu J."/>
            <person name="Lv H."/>
            <person name="Li J."/>
            <person name="Wang J."/>
            <person name="Deng Y."/>
            <person name="Ran L."/>
            <person name="Shi X."/>
            <person name="Wang X."/>
            <person name="Wu Q."/>
            <person name="Li C."/>
            <person name="Ren X."/>
            <person name="Wang J."/>
            <person name="Wang X."/>
            <person name="Li D."/>
            <person name="Liu D."/>
            <person name="Zhang X."/>
            <person name="Ji Z."/>
            <person name="Zhao W."/>
            <person name="Sun Y."/>
            <person name="Zhang Z."/>
            <person name="Bao J."/>
            <person name="Han Y."/>
            <person name="Dong L."/>
            <person name="Ji J."/>
            <person name="Chen P."/>
            <person name="Wu S."/>
            <person name="Liu J."/>
            <person name="Xiao Y."/>
            <person name="Bu D."/>
            <person name="Tan J."/>
            <person name="Yang L."/>
            <person name="Ye C."/>
            <person name="Zhang J."/>
            <person name="Xu J."/>
            <person name="Zhou Y."/>
            <person name="Yu Y."/>
            <person name="Zhang B."/>
            <person name="Zhuang S."/>
            <person name="Wei H."/>
            <person name="Liu B."/>
            <person name="Lei M."/>
            <person name="Yu H."/>
            <person name="Li Y."/>
            <person name="Xu H."/>
            <person name="Wei S."/>
            <person name="He X."/>
            <person name="Fang L."/>
            <person name="Zhang Z."/>
            <person name="Zhang Y."/>
            <person name="Huang X."/>
            <person name="Su Z."/>
            <person name="Tong W."/>
            <person name="Li J."/>
            <person name="Tong Z."/>
            <person name="Li S."/>
            <person name="Ye J."/>
            <person name="Wang L."/>
            <person name="Fang L."/>
            <person name="Lei T."/>
            <person name="Chen C."/>
            <person name="Chen H."/>
            <person name="Xu Z."/>
            <person name="Li H."/>
            <person name="Huang H."/>
            <person name="Zhang F."/>
            <person name="Xu H."/>
            <person name="Li N."/>
            <person name="Zhao C."/>
            <person name="Li S."/>
            <person name="Dong L."/>
            <person name="Huang Y."/>
            <person name="Li L."/>
            <person name="Xi Y."/>
            <person name="Qi Q."/>
            <person name="Li W."/>
            <person name="Zhang B."/>
            <person name="Hu W."/>
            <person name="Zhang Y."/>
            <person name="Tian X."/>
            <person name="Jiao Y."/>
            <person name="Liang X."/>
            <person name="Jin J."/>
            <person name="Gao L."/>
            <person name="Zheng W."/>
            <person name="Hao B."/>
            <person name="Liu S."/>
            <person name="Wang W."/>
            <person name="Yuan L."/>
            <person name="Cao M."/>
            <person name="McDermott J."/>
            <person name="Samudrala R."/>
            <person name="Wang J."/>
            <person name="Wong G.K."/>
            <person name="Yang H."/>
        </authorList>
    </citation>
    <scope>NUCLEOTIDE SEQUENCE [LARGE SCALE GENOMIC DNA]</scope>
</reference>
<accession>A3A8Z9</accession>
<dbReference type="PANTHER" id="PTHR33116">
    <property type="entry name" value="REVERSE TRANSCRIPTASE ZINC-BINDING DOMAIN-CONTAINING PROTEIN-RELATED-RELATED"/>
    <property type="match status" value="1"/>
</dbReference>
<sequence>MEMWAPFLWGESNLGEFLLTSIPMYTMGVYLLPETTHQMMDSIRFRFFWEVLENKRKYHMVKWEALCRPKEFGGLGFINTRVMNAALRCKWIVRIESGQDDLCCMLLHRKYCSNEGEGGFFQSRQEGGSQFWKGLHAVKHWLRLGSWYEIGEGNSTSFWNDVWSGEAPLKVTFPAIYKACSNHNETVKQVHNSGEWVINLRRSLTELELEE</sequence>
<proteinExistence type="predicted"/>
<organism evidence="1">
    <name type="scientific">Oryza sativa subsp. japonica</name>
    <name type="common">Rice</name>
    <dbReference type="NCBI Taxonomy" id="39947"/>
    <lineage>
        <taxon>Eukaryota</taxon>
        <taxon>Viridiplantae</taxon>
        <taxon>Streptophyta</taxon>
        <taxon>Embryophyta</taxon>
        <taxon>Tracheophyta</taxon>
        <taxon>Spermatophyta</taxon>
        <taxon>Magnoliopsida</taxon>
        <taxon>Liliopsida</taxon>
        <taxon>Poales</taxon>
        <taxon>Poaceae</taxon>
        <taxon>BOP clade</taxon>
        <taxon>Oryzoideae</taxon>
        <taxon>Oryzeae</taxon>
        <taxon>Oryzinae</taxon>
        <taxon>Oryza</taxon>
        <taxon>Oryza sativa</taxon>
    </lineage>
</organism>
<dbReference type="Proteomes" id="UP000007752">
    <property type="component" value="Chromosome 2"/>
</dbReference>
<reference evidence="1" key="2">
    <citation type="submission" date="2008-12" db="EMBL/GenBank/DDBJ databases">
        <title>Improved gene annotation of the rice (Oryza sativa) genomes.</title>
        <authorList>
            <person name="Wang J."/>
            <person name="Li R."/>
            <person name="Fan W."/>
            <person name="Huang Q."/>
            <person name="Zhang J."/>
            <person name="Zhou Y."/>
            <person name="Hu Y."/>
            <person name="Zi S."/>
            <person name="Li J."/>
            <person name="Ni P."/>
            <person name="Zheng H."/>
            <person name="Zhang Y."/>
            <person name="Zhao M."/>
            <person name="Hao Q."/>
            <person name="McDermott J."/>
            <person name="Samudrala R."/>
            <person name="Kristiansen K."/>
            <person name="Wong G.K.-S."/>
        </authorList>
    </citation>
    <scope>NUCLEOTIDE SEQUENCE</scope>
</reference>
<name>A3A8Z9_ORYSJ</name>